<dbReference type="InterPro" id="IPR032584">
    <property type="entry name" value="DUF4913"/>
</dbReference>
<dbReference type="AlphaFoldDB" id="A0A5E9G394"/>
<gene>
    <name evidence="2" type="ORF">SAMN05216368_11541</name>
</gene>
<evidence type="ECO:0000256" key="1">
    <source>
        <dbReference type="SAM" id="MobiDB-lite"/>
    </source>
</evidence>
<evidence type="ECO:0000313" key="3">
    <source>
        <dbReference type="Proteomes" id="UP000199639"/>
    </source>
</evidence>
<dbReference type="RefSeq" id="WP_241983175.1">
    <property type="nucleotide sequence ID" value="NZ_FNIB01000015.1"/>
</dbReference>
<reference evidence="2 3" key="1">
    <citation type="submission" date="2016-10" db="EMBL/GenBank/DDBJ databases">
        <authorList>
            <person name="Varghese N."/>
            <person name="Submissions S."/>
        </authorList>
    </citation>
    <scope>NUCLEOTIDE SEQUENCE [LARGE SCALE GENOMIC DNA]</scope>
    <source>
        <strain evidence="2 3">CGMCC 1.11215</strain>
    </source>
</reference>
<feature type="region of interest" description="Disordered" evidence="1">
    <location>
        <begin position="1"/>
        <end position="20"/>
    </location>
</feature>
<dbReference type="STRING" id="1424659.SAMN05216368_11541"/>
<dbReference type="Proteomes" id="UP000199639">
    <property type="component" value="Unassembled WGS sequence"/>
</dbReference>
<protein>
    <recommendedName>
        <fullName evidence="4">DUF4913 domain-containing protein</fullName>
    </recommendedName>
</protein>
<accession>A0A5E9G394</accession>
<sequence>MSEFDALRDDDDETEASEEAVPQLFYGSSDEFMRDRLRHMYSRRVGPGNASFRWAANWWNYPEALARIDALWRAWEHLRLDGATGSSTWWIEHADHHMPILMSTEGPFAKSEDTNKPGEPLPYIAPPEGLFPDMRP</sequence>
<name>A0A5E9G394_9MICO</name>
<dbReference type="Pfam" id="PF16259">
    <property type="entry name" value="DUF4913"/>
    <property type="match status" value="1"/>
</dbReference>
<evidence type="ECO:0000313" key="2">
    <source>
        <dbReference type="EMBL" id="SDO33047.1"/>
    </source>
</evidence>
<feature type="region of interest" description="Disordered" evidence="1">
    <location>
        <begin position="106"/>
        <end position="136"/>
    </location>
</feature>
<evidence type="ECO:0008006" key="4">
    <source>
        <dbReference type="Google" id="ProtNLM"/>
    </source>
</evidence>
<feature type="compositionally biased region" description="Acidic residues" evidence="1">
    <location>
        <begin position="8"/>
        <end position="18"/>
    </location>
</feature>
<proteinExistence type="predicted"/>
<dbReference type="EMBL" id="FNIB01000015">
    <property type="protein sequence ID" value="SDO33047.1"/>
    <property type="molecule type" value="Genomic_DNA"/>
</dbReference>
<organism evidence="2 3">
    <name type="scientific">Cryobacterium flavum</name>
    <dbReference type="NCBI Taxonomy" id="1424659"/>
    <lineage>
        <taxon>Bacteria</taxon>
        <taxon>Bacillati</taxon>
        <taxon>Actinomycetota</taxon>
        <taxon>Actinomycetes</taxon>
        <taxon>Micrococcales</taxon>
        <taxon>Microbacteriaceae</taxon>
        <taxon>Cryobacterium</taxon>
    </lineage>
</organism>